<dbReference type="SUPFAM" id="SSF52218">
    <property type="entry name" value="Flavoproteins"/>
    <property type="match status" value="1"/>
</dbReference>
<evidence type="ECO:0000313" key="10">
    <source>
        <dbReference type="EMBL" id="KAK7205597.1"/>
    </source>
</evidence>
<evidence type="ECO:0000256" key="6">
    <source>
        <dbReference type="ARBA" id="ARBA00022857"/>
    </source>
</evidence>
<dbReference type="InterPro" id="IPR017938">
    <property type="entry name" value="Riboflavin_synthase-like_b-brl"/>
</dbReference>
<keyword evidence="11" id="KW-1185">Reference proteome</keyword>
<dbReference type="SUPFAM" id="SSF63380">
    <property type="entry name" value="Riboflavin synthase domain-like"/>
    <property type="match status" value="1"/>
</dbReference>
<organism evidence="10 11">
    <name type="scientific">Myxozyma melibiosi</name>
    <dbReference type="NCBI Taxonomy" id="54550"/>
    <lineage>
        <taxon>Eukaryota</taxon>
        <taxon>Fungi</taxon>
        <taxon>Dikarya</taxon>
        <taxon>Ascomycota</taxon>
        <taxon>Saccharomycotina</taxon>
        <taxon>Lipomycetes</taxon>
        <taxon>Lipomycetales</taxon>
        <taxon>Lipomycetaceae</taxon>
        <taxon>Myxozyma</taxon>
    </lineage>
</organism>
<comment type="cofactor">
    <cofactor evidence="2">
        <name>FAD</name>
        <dbReference type="ChEBI" id="CHEBI:57692"/>
    </cofactor>
</comment>
<dbReference type="InterPro" id="IPR008254">
    <property type="entry name" value="Flavodoxin/NO_synth"/>
</dbReference>
<dbReference type="InterPro" id="IPR023173">
    <property type="entry name" value="NADPH_Cyt_P450_Rdtase_alpha"/>
</dbReference>
<dbReference type="InterPro" id="IPR029039">
    <property type="entry name" value="Flavoprotein-like_sf"/>
</dbReference>
<comment type="caution">
    <text evidence="10">The sequence shown here is derived from an EMBL/GenBank/DDBJ whole genome shotgun (WGS) entry which is preliminary data.</text>
</comment>
<dbReference type="InterPro" id="IPR003097">
    <property type="entry name" value="CysJ-like_FAD-binding"/>
</dbReference>
<dbReference type="InterPro" id="IPR017927">
    <property type="entry name" value="FAD-bd_FR_type"/>
</dbReference>
<keyword evidence="5" id="KW-0274">FAD</keyword>
<dbReference type="Gene3D" id="2.40.30.10">
    <property type="entry name" value="Translation factors"/>
    <property type="match status" value="1"/>
</dbReference>
<dbReference type="RefSeq" id="XP_064768630.1">
    <property type="nucleotide sequence ID" value="XM_064912609.1"/>
</dbReference>
<proteinExistence type="predicted"/>
<keyword evidence="3" id="KW-0285">Flavoprotein</keyword>
<keyword evidence="6" id="KW-0521">NADP</keyword>
<dbReference type="InterPro" id="IPR001094">
    <property type="entry name" value="Flavdoxin-like"/>
</dbReference>
<dbReference type="EMBL" id="JBBJBU010000005">
    <property type="protein sequence ID" value="KAK7205597.1"/>
    <property type="molecule type" value="Genomic_DNA"/>
</dbReference>
<dbReference type="PRINTS" id="PR00369">
    <property type="entry name" value="FLAVODOXIN"/>
</dbReference>
<dbReference type="Pfam" id="PF00258">
    <property type="entry name" value="Flavodoxin_1"/>
    <property type="match status" value="1"/>
</dbReference>
<keyword evidence="4" id="KW-0288">FMN</keyword>
<evidence type="ECO:0000256" key="5">
    <source>
        <dbReference type="ARBA" id="ARBA00022827"/>
    </source>
</evidence>
<dbReference type="PANTHER" id="PTHR19384:SF10">
    <property type="entry name" value="NADPH-DEPENDENT DIFLAVIN OXIDOREDUCTASE 1"/>
    <property type="match status" value="1"/>
</dbReference>
<dbReference type="PROSITE" id="PS51384">
    <property type="entry name" value="FAD_FR"/>
    <property type="match status" value="1"/>
</dbReference>
<evidence type="ECO:0008006" key="12">
    <source>
        <dbReference type="Google" id="ProtNLM"/>
    </source>
</evidence>
<dbReference type="Gene3D" id="3.40.50.80">
    <property type="entry name" value="Nucleotide-binding domain of ferredoxin-NADP reductase (FNR) module"/>
    <property type="match status" value="1"/>
</dbReference>
<evidence type="ECO:0000256" key="1">
    <source>
        <dbReference type="ARBA" id="ARBA00001917"/>
    </source>
</evidence>
<comment type="cofactor">
    <cofactor evidence="1">
        <name>FMN</name>
        <dbReference type="ChEBI" id="CHEBI:58210"/>
    </cofactor>
</comment>
<evidence type="ECO:0000313" key="11">
    <source>
        <dbReference type="Proteomes" id="UP001498771"/>
    </source>
</evidence>
<dbReference type="Gene3D" id="1.20.990.10">
    <property type="entry name" value="NADPH-cytochrome p450 Reductase, Chain A, domain 3"/>
    <property type="match status" value="1"/>
</dbReference>
<dbReference type="Gene3D" id="3.40.50.360">
    <property type="match status" value="1"/>
</dbReference>
<evidence type="ECO:0000256" key="4">
    <source>
        <dbReference type="ARBA" id="ARBA00022643"/>
    </source>
</evidence>
<reference evidence="10 11" key="1">
    <citation type="submission" date="2024-03" db="EMBL/GenBank/DDBJ databases">
        <title>Genome-scale model development and genomic sequencing of the oleaginous clade Lipomyces.</title>
        <authorList>
            <consortium name="Lawrence Berkeley National Laboratory"/>
            <person name="Czajka J.J."/>
            <person name="Han Y."/>
            <person name="Kim J."/>
            <person name="Mondo S.J."/>
            <person name="Hofstad B.A."/>
            <person name="Robles A."/>
            <person name="Haridas S."/>
            <person name="Riley R."/>
            <person name="LaButti K."/>
            <person name="Pangilinan J."/>
            <person name="Andreopoulos W."/>
            <person name="Lipzen A."/>
            <person name="Yan J."/>
            <person name="Wang M."/>
            <person name="Ng V."/>
            <person name="Grigoriev I.V."/>
            <person name="Spatafora J.W."/>
            <person name="Magnuson J.K."/>
            <person name="Baker S.E."/>
            <person name="Pomraning K.R."/>
        </authorList>
    </citation>
    <scope>NUCLEOTIDE SEQUENCE [LARGE SCALE GENOMIC DNA]</scope>
    <source>
        <strain evidence="10 11">Phaff 52-87</strain>
    </source>
</reference>
<evidence type="ECO:0000259" key="8">
    <source>
        <dbReference type="PROSITE" id="PS50902"/>
    </source>
</evidence>
<evidence type="ECO:0000259" key="9">
    <source>
        <dbReference type="PROSITE" id="PS51384"/>
    </source>
</evidence>
<evidence type="ECO:0000256" key="7">
    <source>
        <dbReference type="ARBA" id="ARBA00023002"/>
    </source>
</evidence>
<keyword evidence="7" id="KW-0560">Oxidoreductase</keyword>
<dbReference type="Proteomes" id="UP001498771">
    <property type="component" value="Unassembled WGS sequence"/>
</dbReference>
<dbReference type="Pfam" id="PF00667">
    <property type="entry name" value="FAD_binding_1"/>
    <property type="match status" value="1"/>
</dbReference>
<dbReference type="InterPro" id="IPR039261">
    <property type="entry name" value="FNR_nucleotide-bd"/>
</dbReference>
<dbReference type="PANTHER" id="PTHR19384">
    <property type="entry name" value="NITRIC OXIDE SYNTHASE-RELATED"/>
    <property type="match status" value="1"/>
</dbReference>
<accession>A0ABR1F6X1</accession>
<evidence type="ECO:0000256" key="3">
    <source>
        <dbReference type="ARBA" id="ARBA00022630"/>
    </source>
</evidence>
<gene>
    <name evidence="10" type="ORF">BZA70DRAFT_278515</name>
</gene>
<sequence length="620" mass="67655">MTAEHGPSVAIVYFSETGTAQSLAENLCKRVLRLRFRASVLDADDVERVYRLLLTPRPAAAADDDTDSVPIVIFVCSTTGNGEVPRHARRLWRALLRRKLTSAACAGIQFTTFGLGDSAYARFNWTAKKLHKRMLQLGASEFCTRAEGDEAATGGIEAAYSAWASSFCEELSRRFPLAGGSVPIPEDVVLSPLMPVSVLDDEVAVVDEYSILQSRTTAASRVGTVTCNQRITPSTHFQDTRIFKLSPDPTHTFPALTPGATLLIYSRNNDADVSSLIESQNWTPVADKHLSVPPAVRKWATTTPLTLRSLLTYHLDITAVPRATFFDTLSFFSRGNEQQRIKLKEFGDAGNEEFTQDRYDYADRPRRSALECLTEFDSVKVPVEYVLDVFSQLRPRQYSIAGWTPSSSSSPEIELLIAIVRYQTVLRRVRKGVCSTYIADLSPGASFLYEISAPQTTPPPADKPVVLVGPGTGGEIEGAGGSAESVLVFGNRSRAADFYYLEDWHTAISPAEEVDDAGIVTISSSNGTSSSPATVYACFSRDGNKLRYVQNVLSRPAIAAHVADMLVNRGGYVWVCGSKGKMPRAVRTALVEALDGATGGNGEGFVAELDRSGRYLEETW</sequence>
<protein>
    <recommendedName>
        <fullName evidence="12">NADPH-dependent FMN and FAD-containing oxidoreductase</fullName>
    </recommendedName>
</protein>
<dbReference type="SUPFAM" id="SSF52343">
    <property type="entry name" value="Ferredoxin reductase-like, C-terminal NADP-linked domain"/>
    <property type="match status" value="1"/>
</dbReference>
<feature type="domain" description="FAD-binding FR-type" evidence="9">
    <location>
        <begin position="218"/>
        <end position="461"/>
    </location>
</feature>
<name>A0ABR1F6X1_9ASCO</name>
<feature type="domain" description="Flavodoxin-like" evidence="8">
    <location>
        <begin position="9"/>
        <end position="168"/>
    </location>
</feature>
<evidence type="ECO:0000256" key="2">
    <source>
        <dbReference type="ARBA" id="ARBA00001974"/>
    </source>
</evidence>
<dbReference type="GeneID" id="90038121"/>
<dbReference type="PROSITE" id="PS50902">
    <property type="entry name" value="FLAVODOXIN_LIKE"/>
    <property type="match status" value="1"/>
</dbReference>